<accession>A0A537KDC3</accession>
<feature type="transmembrane region" description="Helical" evidence="1">
    <location>
        <begin position="21"/>
        <end position="45"/>
    </location>
</feature>
<evidence type="ECO:0008006" key="4">
    <source>
        <dbReference type="Google" id="ProtNLM"/>
    </source>
</evidence>
<keyword evidence="1" id="KW-0472">Membrane</keyword>
<protein>
    <recommendedName>
        <fullName evidence="4">Prepilin-type N-terminal cleavage/methylation domain-containing protein</fullName>
    </recommendedName>
</protein>
<keyword evidence="1" id="KW-1133">Transmembrane helix</keyword>
<sequence length="269" mass="29306">MNRFDDLPLIRMPRRAHDQRGLTVVEILVASALMMIIAGAIAILMGAAVQSKMISAGWSTDTQSARITLSWMSDRIRQAGVNVDPAVQKLSPYSYTSRCWDRVVAQDAAMLPVTTPSTANTNGLYVTGEIPYTGGTTPGTNLRTIGYYLKTDAGTGNTVIMEYNELCSTKTDNISGSSTRLSNPKINVTQLTFSYYDANGNQVTNLTTASTIQGIQVIGISLKVQSTEGKYGKQTEVYLSRYVRLWDPEPTLNSWVEPTCTGTATQCGY</sequence>
<keyword evidence="1" id="KW-0812">Transmembrane</keyword>
<evidence type="ECO:0000313" key="2">
    <source>
        <dbReference type="EMBL" id="TMI93763.1"/>
    </source>
</evidence>
<organism evidence="2 3">
    <name type="scientific">Candidatus Segetimicrobium genomatis</name>
    <dbReference type="NCBI Taxonomy" id="2569760"/>
    <lineage>
        <taxon>Bacteria</taxon>
        <taxon>Bacillati</taxon>
        <taxon>Candidatus Sysuimicrobiota</taxon>
        <taxon>Candidatus Sysuimicrobiia</taxon>
        <taxon>Candidatus Sysuimicrobiales</taxon>
        <taxon>Candidatus Segetimicrobiaceae</taxon>
        <taxon>Candidatus Segetimicrobium</taxon>
    </lineage>
</organism>
<dbReference type="AlphaFoldDB" id="A0A537KDC3"/>
<name>A0A537KDC3_9BACT</name>
<reference evidence="2 3" key="1">
    <citation type="journal article" date="2019" name="Nat. Microbiol.">
        <title>Mediterranean grassland soil C-N compound turnover is dependent on rainfall and depth, and is mediated by genomically divergent microorganisms.</title>
        <authorList>
            <person name="Diamond S."/>
            <person name="Andeer P.F."/>
            <person name="Li Z."/>
            <person name="Crits-Christoph A."/>
            <person name="Burstein D."/>
            <person name="Anantharaman K."/>
            <person name="Lane K.R."/>
            <person name="Thomas B.C."/>
            <person name="Pan C."/>
            <person name="Northen T.R."/>
            <person name="Banfield J.F."/>
        </authorList>
    </citation>
    <scope>NUCLEOTIDE SEQUENCE [LARGE SCALE GENOMIC DNA]</scope>
    <source>
        <strain evidence="2">NP_3</strain>
    </source>
</reference>
<dbReference type="Proteomes" id="UP000318509">
    <property type="component" value="Unassembled WGS sequence"/>
</dbReference>
<proteinExistence type="predicted"/>
<comment type="caution">
    <text evidence="2">The sequence shown here is derived from an EMBL/GenBank/DDBJ whole genome shotgun (WGS) entry which is preliminary data.</text>
</comment>
<evidence type="ECO:0000256" key="1">
    <source>
        <dbReference type="SAM" id="Phobius"/>
    </source>
</evidence>
<evidence type="ECO:0000313" key="3">
    <source>
        <dbReference type="Proteomes" id="UP000318509"/>
    </source>
</evidence>
<dbReference type="EMBL" id="VBAK01000016">
    <property type="protein sequence ID" value="TMI93763.1"/>
    <property type="molecule type" value="Genomic_DNA"/>
</dbReference>
<gene>
    <name evidence="2" type="ORF">E6H00_00730</name>
</gene>